<evidence type="ECO:0000313" key="2">
    <source>
        <dbReference type="Proteomes" id="UP000828251"/>
    </source>
</evidence>
<accession>A0A9D3VBH0</accession>
<evidence type="ECO:0000313" key="1">
    <source>
        <dbReference type="EMBL" id="KAH1074593.1"/>
    </source>
</evidence>
<organism evidence="1 2">
    <name type="scientific">Gossypium stocksii</name>
    <dbReference type="NCBI Taxonomy" id="47602"/>
    <lineage>
        <taxon>Eukaryota</taxon>
        <taxon>Viridiplantae</taxon>
        <taxon>Streptophyta</taxon>
        <taxon>Embryophyta</taxon>
        <taxon>Tracheophyta</taxon>
        <taxon>Spermatophyta</taxon>
        <taxon>Magnoliopsida</taxon>
        <taxon>eudicotyledons</taxon>
        <taxon>Gunneridae</taxon>
        <taxon>Pentapetalae</taxon>
        <taxon>rosids</taxon>
        <taxon>malvids</taxon>
        <taxon>Malvales</taxon>
        <taxon>Malvaceae</taxon>
        <taxon>Malvoideae</taxon>
        <taxon>Gossypium</taxon>
    </lineage>
</organism>
<keyword evidence="2" id="KW-1185">Reference proteome</keyword>
<protein>
    <submittedName>
        <fullName evidence="1">Uncharacterized protein</fullName>
    </submittedName>
</protein>
<reference evidence="1 2" key="1">
    <citation type="journal article" date="2021" name="Plant Biotechnol. J.">
        <title>Multi-omics assisted identification of the key and species-specific regulatory components of drought-tolerant mechanisms in Gossypium stocksii.</title>
        <authorList>
            <person name="Yu D."/>
            <person name="Ke L."/>
            <person name="Zhang D."/>
            <person name="Wu Y."/>
            <person name="Sun Y."/>
            <person name="Mei J."/>
            <person name="Sun J."/>
            <person name="Sun Y."/>
        </authorList>
    </citation>
    <scope>NUCLEOTIDE SEQUENCE [LARGE SCALE GENOMIC DNA]</scope>
    <source>
        <strain evidence="2">cv. E1</strain>
        <tissue evidence="1">Leaf</tissue>
    </source>
</reference>
<sequence>MLRYSWGSLSTRTLSQVMEHKSRYREVIHGSDIRVIPQMDRGLDLQPSLEYLEWYYSHYAPELELEPDLELEPESELHSRVVLIIQIRG</sequence>
<proteinExistence type="predicted"/>
<dbReference type="Proteomes" id="UP000828251">
    <property type="component" value="Unassembled WGS sequence"/>
</dbReference>
<dbReference type="EMBL" id="JAIQCV010000008">
    <property type="protein sequence ID" value="KAH1074593.1"/>
    <property type="molecule type" value="Genomic_DNA"/>
</dbReference>
<comment type="caution">
    <text evidence="1">The sequence shown here is derived from an EMBL/GenBank/DDBJ whole genome shotgun (WGS) entry which is preliminary data.</text>
</comment>
<name>A0A9D3VBH0_9ROSI</name>
<gene>
    <name evidence="1" type="ORF">J1N35_026921</name>
</gene>
<dbReference type="AlphaFoldDB" id="A0A9D3VBH0"/>